<protein>
    <submittedName>
        <fullName evidence="2">Uncharacterized protein</fullName>
    </submittedName>
</protein>
<name>A0A922HYG4_DERFA</name>
<proteinExistence type="predicted"/>
<organism evidence="2 3">
    <name type="scientific">Dermatophagoides farinae</name>
    <name type="common">American house dust mite</name>
    <dbReference type="NCBI Taxonomy" id="6954"/>
    <lineage>
        <taxon>Eukaryota</taxon>
        <taxon>Metazoa</taxon>
        <taxon>Ecdysozoa</taxon>
        <taxon>Arthropoda</taxon>
        <taxon>Chelicerata</taxon>
        <taxon>Arachnida</taxon>
        <taxon>Acari</taxon>
        <taxon>Acariformes</taxon>
        <taxon>Sarcoptiformes</taxon>
        <taxon>Astigmata</taxon>
        <taxon>Psoroptidia</taxon>
        <taxon>Analgoidea</taxon>
        <taxon>Pyroglyphidae</taxon>
        <taxon>Dermatophagoidinae</taxon>
        <taxon>Dermatophagoides</taxon>
    </lineage>
</organism>
<dbReference type="AlphaFoldDB" id="A0A922HYG4"/>
<dbReference type="EMBL" id="ASGP02000003">
    <property type="protein sequence ID" value="KAH9516861.1"/>
    <property type="molecule type" value="Genomic_DNA"/>
</dbReference>
<dbReference type="Proteomes" id="UP000790347">
    <property type="component" value="Unassembled WGS sequence"/>
</dbReference>
<keyword evidence="3" id="KW-1185">Reference proteome</keyword>
<sequence>MAKIVMSKHRNTMNVIKSPNENISLFGVHNDCVCTSGAVKSKSGCPIFDSRNNGNGSYDCGKRSSKYS</sequence>
<reference evidence="2" key="2">
    <citation type="journal article" date="2022" name="Res Sq">
        <title>Comparative Genomics Reveals Insights into the Divergent Evolution of Astigmatic Mites and Household Pest Adaptations.</title>
        <authorList>
            <person name="Xiong Q."/>
            <person name="Wan A.T.-Y."/>
            <person name="Liu X.-Y."/>
            <person name="Fung C.S.-H."/>
            <person name="Xiao X."/>
            <person name="Malainual N."/>
            <person name="Hou J."/>
            <person name="Wang L."/>
            <person name="Wang M."/>
            <person name="Yang K."/>
            <person name="Cui Y."/>
            <person name="Leung E."/>
            <person name="Nong W."/>
            <person name="Shin S.-K."/>
            <person name="Au S."/>
            <person name="Jeong K.Y."/>
            <person name="Chew F.T."/>
            <person name="Hui J."/>
            <person name="Leung T.F."/>
            <person name="Tungtrongchitr A."/>
            <person name="Zhong N."/>
            <person name="Liu Z."/>
            <person name="Tsui S."/>
        </authorList>
    </citation>
    <scope>NUCLEOTIDE SEQUENCE</scope>
    <source>
        <strain evidence="2">Derf</strain>
        <tissue evidence="2">Whole organism</tissue>
    </source>
</reference>
<feature type="region of interest" description="Disordered" evidence="1">
    <location>
        <begin position="49"/>
        <end position="68"/>
    </location>
</feature>
<accession>A0A922HYG4</accession>
<gene>
    <name evidence="2" type="ORF">DERF_007578</name>
</gene>
<comment type="caution">
    <text evidence="2">The sequence shown here is derived from an EMBL/GenBank/DDBJ whole genome shotgun (WGS) entry which is preliminary data.</text>
</comment>
<evidence type="ECO:0000256" key="1">
    <source>
        <dbReference type="SAM" id="MobiDB-lite"/>
    </source>
</evidence>
<reference evidence="2" key="1">
    <citation type="submission" date="2013-05" db="EMBL/GenBank/DDBJ databases">
        <authorList>
            <person name="Yim A.K.Y."/>
            <person name="Chan T.F."/>
            <person name="Ji K.M."/>
            <person name="Liu X.Y."/>
            <person name="Zhou J.W."/>
            <person name="Li R.Q."/>
            <person name="Yang K.Y."/>
            <person name="Li J."/>
            <person name="Li M."/>
            <person name="Law P.T.W."/>
            <person name="Wu Y.L."/>
            <person name="Cai Z.L."/>
            <person name="Qin H."/>
            <person name="Bao Y."/>
            <person name="Leung R.K.K."/>
            <person name="Ng P.K.S."/>
            <person name="Zou J."/>
            <person name="Zhong X.J."/>
            <person name="Ran P.X."/>
            <person name="Zhong N.S."/>
            <person name="Liu Z.G."/>
            <person name="Tsui S.K.W."/>
        </authorList>
    </citation>
    <scope>NUCLEOTIDE SEQUENCE</scope>
    <source>
        <strain evidence="2">Derf</strain>
        <tissue evidence="2">Whole organism</tissue>
    </source>
</reference>
<evidence type="ECO:0000313" key="3">
    <source>
        <dbReference type="Proteomes" id="UP000790347"/>
    </source>
</evidence>
<evidence type="ECO:0000313" key="2">
    <source>
        <dbReference type="EMBL" id="KAH9516861.1"/>
    </source>
</evidence>